<dbReference type="Pfam" id="PF12709">
    <property type="entry name" value="Fungal_TACC"/>
    <property type="match status" value="1"/>
</dbReference>
<feature type="compositionally biased region" description="Basic and acidic residues" evidence="2">
    <location>
        <begin position="807"/>
        <end position="819"/>
    </location>
</feature>
<feature type="compositionally biased region" description="Basic and acidic residues" evidence="2">
    <location>
        <begin position="841"/>
        <end position="860"/>
    </location>
</feature>
<keyword evidence="5" id="KW-1185">Reference proteome</keyword>
<feature type="compositionally biased region" description="Basic and acidic residues" evidence="2">
    <location>
        <begin position="381"/>
        <end position="391"/>
    </location>
</feature>
<feature type="compositionally biased region" description="Low complexity" evidence="2">
    <location>
        <begin position="868"/>
        <end position="886"/>
    </location>
</feature>
<dbReference type="Proteomes" id="UP000596902">
    <property type="component" value="Unassembled WGS sequence"/>
</dbReference>
<dbReference type="EMBL" id="JAAABM010000001">
    <property type="protein sequence ID" value="KAF7682066.1"/>
    <property type="molecule type" value="Genomic_DNA"/>
</dbReference>
<dbReference type="GO" id="GO:0031267">
    <property type="term" value="F:small GTPase binding"/>
    <property type="evidence" value="ECO:0007669"/>
    <property type="project" value="TreeGrafter"/>
</dbReference>
<feature type="region of interest" description="Disordered" evidence="2">
    <location>
        <begin position="151"/>
        <end position="183"/>
    </location>
</feature>
<feature type="region of interest" description="Disordered" evidence="2">
    <location>
        <begin position="511"/>
        <end position="547"/>
    </location>
</feature>
<dbReference type="GO" id="GO:0030139">
    <property type="term" value="C:endocytic vesicle"/>
    <property type="evidence" value="ECO:0007669"/>
    <property type="project" value="TreeGrafter"/>
</dbReference>
<evidence type="ECO:0000313" key="5">
    <source>
        <dbReference type="Proteomes" id="UP000596902"/>
    </source>
</evidence>
<accession>A0A8H7BH97</accession>
<feature type="compositionally biased region" description="Low complexity" evidence="2">
    <location>
        <begin position="571"/>
        <end position="582"/>
    </location>
</feature>
<evidence type="ECO:0000256" key="2">
    <source>
        <dbReference type="SAM" id="MobiDB-lite"/>
    </source>
</evidence>
<feature type="compositionally biased region" description="Basic and acidic residues" evidence="2">
    <location>
        <begin position="1439"/>
        <end position="1448"/>
    </location>
</feature>
<dbReference type="PROSITE" id="PS51205">
    <property type="entry name" value="VPS9"/>
    <property type="match status" value="1"/>
</dbReference>
<dbReference type="PANTHER" id="PTHR23101">
    <property type="entry name" value="RAB GDP/GTP EXCHANGE FACTOR"/>
    <property type="match status" value="1"/>
</dbReference>
<gene>
    <name evidence="4" type="ORF">GT037_001042</name>
</gene>
<sequence length="1557" mass="171105">MTGRPRNLHPSRSFTRLDSAPKSPLSRSRANTLQGPNASDMLDPLKAAMVPEEDEHTDGDVFANKEDGDDNTEGGEPAVPDTFEELPIEIRSLTERFLESLTAKVHPTPPSADALAHLFQDFYGRASAKINTHIATLSARLTSDNYVANAKKGAAPSSKPSSISKGNDPSGEQQMLSATEMADRKKARRSLELKRFALEEAVERAVCEKVYQRIWRHRSTDDEERDHKLRSRTAALSLVGIGLKELLMTGEELTEEERQKAKEKEPEIREYLSAARQDILKMNEEKYPLGKVQHLTAAHKSIVEALSKIFPSTSSADEILPTLIYALITMPPVDLNVISDLNFIHRFRGSSRMDGETAYCLVNLEAAISFLETVDLSSLRAEEAVPTKSDSRPSTPKSEITPMPLGLSDAPDLIQTPATPISKTHSREPSSPTTTKAQRRLSNLIQTQTNKIEAASDAVRDSILDSADQALGRINNTLDTSFKFFFGGLKEKNPDGPMQEQPVLPKTLEDARKLVSSPTRAERDDDNLSVSAASSVHGDESTETPVSKGLDAKMADLFAGKRQIRDRSVDSTKSGGSSSGRRVAFATSQNVEEKAPSPAPIKADAPAPGNISAVDSLRNMGNNFNPLNRLSSMNVLPRFARAVSSSSTPVLPSPSQEQVKTSPSPEPLSRTATNEIPPIDDKGAKAVAALEQLRKTAPPSKRFLEAKDAQDLKLKEVEELLKEHRKLRTAHMTEPMSGLSSEKLNTYSDDIIIDDIDMAYNDPPSSPFVDHIDVEDQENIAPNAAATPVKPLVDLEDSAPQSAFRVSPEKKYGLKERTSPMKTLPVKNLMDDFDDAALKISGDDQHTPKRDISSAKETPIERPGSAMSSNSHKSQSPSKSSRVPSPGTAQRKTTHTHQRQISVTPSKRPASSHQEPALRDNEGLTTAMKFMEESSSRNRETPRKQSSRNDEHEIDLSMDNTDFNPDGPEVTSLDVDDTCFSNFSEMPGIDMTKFAGLKQSPTKSQMPDATPRARTQMTPSTVRRSERTPSPTPRRAYNDNDTTNLLLDFTAQIESFSSSRRESAGRSRHSPSKSAAEPNLRAYYQNQRSPAKGGSQVPATPNHRSQMLNLLDFELPPPPTPRSLPTVTIRELESVKSQFQSQVSSLTASLSGKEAEIDALSKAIADAERRVGEAQETVRDERSAREYAETQMVDWKSKGEEVQRLLQDVQAEMARNDAEREDLLARLADAEKRADDAESRSAELETKVIDAESKNVDMTTFINNDEGDENKKVYSELECQSAIAEKVNEIARDLHTAYKAKHEKKIKALKDNYQKKADDKCKELRAQIVSLEQQVEEAEKKRDSTFSKTNPDQHNSEDENQRVSPTKSTRNVEDAQMLEAQRAEIENLKARLAGLQSELHSLRKSHDILVEDLEAERIEKGELVAAAEQMLSMCGEKMEEMQQEDLRRSQISSAPPTAPQQQAPPQQAMRNTGFLAGGSSTPRPASALVGGRPGSAMGDRLGAMNERTGSAIAKPSGLRAPGGLKFQGTPGLNRSQSGGKSRLLSNIERMGGGKTQE</sequence>
<evidence type="ECO:0000313" key="4">
    <source>
        <dbReference type="EMBL" id="KAF7682066.1"/>
    </source>
</evidence>
<feature type="domain" description="VPS9" evidence="3">
    <location>
        <begin position="223"/>
        <end position="380"/>
    </location>
</feature>
<feature type="compositionally biased region" description="Polar residues" evidence="2">
    <location>
        <begin position="416"/>
        <end position="437"/>
    </location>
</feature>
<feature type="region of interest" description="Disordered" evidence="2">
    <location>
        <begin position="1056"/>
        <end position="1079"/>
    </location>
</feature>
<dbReference type="PANTHER" id="PTHR23101:SF97">
    <property type="entry name" value="DOMAIN PROTEIN, PUTATIVE (AFU_ORTHOLOGUE AFUA_2G10890)-RELATED"/>
    <property type="match status" value="1"/>
</dbReference>
<dbReference type="Pfam" id="PF02204">
    <property type="entry name" value="VPS9"/>
    <property type="match status" value="1"/>
</dbReference>
<feature type="region of interest" description="Disordered" evidence="2">
    <location>
        <begin position="996"/>
        <end position="1042"/>
    </location>
</feature>
<feature type="compositionally biased region" description="Low complexity" evidence="2">
    <location>
        <begin position="151"/>
        <end position="167"/>
    </location>
</feature>
<feature type="region of interest" description="Disordered" evidence="2">
    <location>
        <begin position="797"/>
        <end position="975"/>
    </location>
</feature>
<feature type="region of interest" description="Disordered" evidence="2">
    <location>
        <begin position="1335"/>
        <end position="1372"/>
    </location>
</feature>
<keyword evidence="1" id="KW-0175">Coiled coil</keyword>
<dbReference type="GO" id="GO:0005829">
    <property type="term" value="C:cytosol"/>
    <property type="evidence" value="ECO:0007669"/>
    <property type="project" value="TreeGrafter"/>
</dbReference>
<feature type="compositionally biased region" description="Polar residues" evidence="2">
    <location>
        <begin position="999"/>
        <end position="1017"/>
    </location>
</feature>
<feature type="region of interest" description="Disordered" evidence="2">
    <location>
        <begin position="1439"/>
        <end position="1557"/>
    </location>
</feature>
<organism evidence="4 5">
    <name type="scientific">Alternaria burnsii</name>
    <dbReference type="NCBI Taxonomy" id="1187904"/>
    <lineage>
        <taxon>Eukaryota</taxon>
        <taxon>Fungi</taxon>
        <taxon>Dikarya</taxon>
        <taxon>Ascomycota</taxon>
        <taxon>Pezizomycotina</taxon>
        <taxon>Dothideomycetes</taxon>
        <taxon>Pleosporomycetidae</taxon>
        <taxon>Pleosporales</taxon>
        <taxon>Pleosporineae</taxon>
        <taxon>Pleosporaceae</taxon>
        <taxon>Alternaria</taxon>
        <taxon>Alternaria sect. Alternaria</taxon>
    </lineage>
</organism>
<dbReference type="GO" id="GO:0016192">
    <property type="term" value="P:vesicle-mediated transport"/>
    <property type="evidence" value="ECO:0007669"/>
    <property type="project" value="InterPro"/>
</dbReference>
<dbReference type="InterPro" id="IPR037191">
    <property type="entry name" value="VPS9_dom_sf"/>
</dbReference>
<proteinExistence type="predicted"/>
<feature type="region of interest" description="Disordered" evidence="2">
    <location>
        <begin position="381"/>
        <end position="437"/>
    </location>
</feature>
<reference evidence="4" key="1">
    <citation type="submission" date="2020-01" db="EMBL/GenBank/DDBJ databases">
        <authorList>
            <person name="Feng Z.H.Z."/>
        </authorList>
    </citation>
    <scope>NUCLEOTIDE SEQUENCE</scope>
    <source>
        <strain evidence="4">CBS107.38</strain>
    </source>
</reference>
<feature type="compositionally biased region" description="Polar residues" evidence="2">
    <location>
        <begin position="899"/>
        <end position="914"/>
    </location>
</feature>
<dbReference type="RefSeq" id="XP_038791945.1">
    <property type="nucleotide sequence ID" value="XM_038926089.1"/>
</dbReference>
<feature type="coiled-coil region" evidence="1">
    <location>
        <begin position="1150"/>
        <end position="1254"/>
    </location>
</feature>
<evidence type="ECO:0000256" key="1">
    <source>
        <dbReference type="SAM" id="Coils"/>
    </source>
</evidence>
<dbReference type="InterPro" id="IPR003123">
    <property type="entry name" value="VPS9"/>
</dbReference>
<dbReference type="InterPro" id="IPR045046">
    <property type="entry name" value="Vps9-like"/>
</dbReference>
<name>A0A8H7BH97_9PLEO</name>
<feature type="compositionally biased region" description="Low complexity" evidence="2">
    <location>
        <begin position="1459"/>
        <end position="1468"/>
    </location>
</feature>
<comment type="caution">
    <text evidence="4">The sequence shown here is derived from an EMBL/GenBank/DDBJ whole genome shotgun (WGS) entry which is preliminary data.</text>
</comment>
<dbReference type="GeneID" id="62199267"/>
<feature type="compositionally biased region" description="Basic and acidic residues" evidence="2">
    <location>
        <begin position="930"/>
        <end position="955"/>
    </location>
</feature>
<evidence type="ECO:0000259" key="3">
    <source>
        <dbReference type="PROSITE" id="PS51205"/>
    </source>
</evidence>
<feature type="compositionally biased region" description="Low complexity" evidence="2">
    <location>
        <begin position="644"/>
        <end position="655"/>
    </location>
</feature>
<feature type="region of interest" description="Disordered" evidence="2">
    <location>
        <begin position="563"/>
        <end position="607"/>
    </location>
</feature>
<protein>
    <recommendedName>
        <fullName evidence="3">VPS9 domain-containing protein</fullName>
    </recommendedName>
</protein>
<dbReference type="InterPro" id="IPR024312">
    <property type="entry name" value="TACC_fungi"/>
</dbReference>
<reference evidence="4" key="2">
    <citation type="submission" date="2020-08" db="EMBL/GenBank/DDBJ databases">
        <title>Draft Genome Sequence of Cumin Blight Pathogen Alternaria burnsii.</title>
        <authorList>
            <person name="Feng Z."/>
        </authorList>
    </citation>
    <scope>NUCLEOTIDE SEQUENCE</scope>
    <source>
        <strain evidence="4">CBS107.38</strain>
    </source>
</reference>
<feature type="region of interest" description="Disordered" evidence="2">
    <location>
        <begin position="644"/>
        <end position="679"/>
    </location>
</feature>
<dbReference type="SUPFAM" id="SSF57997">
    <property type="entry name" value="Tropomyosin"/>
    <property type="match status" value="1"/>
</dbReference>
<feature type="region of interest" description="Disordered" evidence="2">
    <location>
        <begin position="1"/>
        <end position="80"/>
    </location>
</feature>
<dbReference type="GO" id="GO:0005085">
    <property type="term" value="F:guanyl-nucleotide exchange factor activity"/>
    <property type="evidence" value="ECO:0007669"/>
    <property type="project" value="InterPro"/>
</dbReference>
<dbReference type="SUPFAM" id="SSF109993">
    <property type="entry name" value="VPS9 domain"/>
    <property type="match status" value="1"/>
</dbReference>
<feature type="compositionally biased region" description="Polar residues" evidence="2">
    <location>
        <begin position="1530"/>
        <end position="1539"/>
    </location>
</feature>
<dbReference type="SMART" id="SM00167">
    <property type="entry name" value="VPS9"/>
    <property type="match status" value="1"/>
</dbReference>
<dbReference type="Gene3D" id="1.20.1050.80">
    <property type="entry name" value="VPS9 domain"/>
    <property type="match status" value="1"/>
</dbReference>
<feature type="compositionally biased region" description="Polar residues" evidence="2">
    <location>
        <begin position="25"/>
        <end position="37"/>
    </location>
</feature>